<proteinExistence type="predicted"/>
<organism evidence="6 7">
    <name type="scientific">Fulvivirga sediminis</name>
    <dbReference type="NCBI Taxonomy" id="2803949"/>
    <lineage>
        <taxon>Bacteria</taxon>
        <taxon>Pseudomonadati</taxon>
        <taxon>Bacteroidota</taxon>
        <taxon>Cytophagia</taxon>
        <taxon>Cytophagales</taxon>
        <taxon>Fulvivirgaceae</taxon>
        <taxon>Fulvivirga</taxon>
    </lineage>
</organism>
<dbReference type="Pfam" id="PF25990">
    <property type="entry name" value="Beta-barrel_YknX"/>
    <property type="match status" value="1"/>
</dbReference>
<feature type="compositionally biased region" description="Polar residues" evidence="4">
    <location>
        <begin position="437"/>
        <end position="447"/>
    </location>
</feature>
<dbReference type="Gene3D" id="2.40.30.170">
    <property type="match status" value="1"/>
</dbReference>
<evidence type="ECO:0000256" key="4">
    <source>
        <dbReference type="SAM" id="MobiDB-lite"/>
    </source>
</evidence>
<dbReference type="InterPro" id="IPR050465">
    <property type="entry name" value="UPF0194_transport"/>
</dbReference>
<evidence type="ECO:0000313" key="6">
    <source>
        <dbReference type="EMBL" id="MBL3658093.1"/>
    </source>
</evidence>
<evidence type="ECO:0000259" key="5">
    <source>
        <dbReference type="Pfam" id="PF25990"/>
    </source>
</evidence>
<evidence type="ECO:0000256" key="1">
    <source>
        <dbReference type="ARBA" id="ARBA00004196"/>
    </source>
</evidence>
<feature type="region of interest" description="Disordered" evidence="4">
    <location>
        <begin position="409"/>
        <end position="447"/>
    </location>
</feature>
<dbReference type="InterPro" id="IPR058636">
    <property type="entry name" value="Beta-barrel_YknX"/>
</dbReference>
<feature type="coiled-coil region" evidence="3">
    <location>
        <begin position="160"/>
        <end position="187"/>
    </location>
</feature>
<dbReference type="PANTHER" id="PTHR32347">
    <property type="entry name" value="EFFLUX SYSTEM COMPONENT YKNX-RELATED"/>
    <property type="match status" value="1"/>
</dbReference>
<feature type="domain" description="YknX-like beta-barrel" evidence="5">
    <location>
        <begin position="262"/>
        <end position="325"/>
    </location>
</feature>
<accession>A0A937FCM5</accession>
<reference evidence="6" key="1">
    <citation type="submission" date="2021-01" db="EMBL/GenBank/DDBJ databases">
        <title>Fulvivirga kasyanovii gen. nov., sp nov., a novel member of the phylum Bacteroidetes isolated from seawater in a mussel farm.</title>
        <authorList>
            <person name="Zhao L.-H."/>
            <person name="Wang Z.-J."/>
        </authorList>
    </citation>
    <scope>NUCLEOTIDE SEQUENCE</scope>
    <source>
        <strain evidence="6">2943</strain>
    </source>
</reference>
<keyword evidence="2 3" id="KW-0175">Coiled coil</keyword>
<dbReference type="Proteomes" id="UP000659388">
    <property type="component" value="Unassembled WGS sequence"/>
</dbReference>
<evidence type="ECO:0000313" key="7">
    <source>
        <dbReference type="Proteomes" id="UP000659388"/>
    </source>
</evidence>
<dbReference type="AlphaFoldDB" id="A0A937FCM5"/>
<evidence type="ECO:0000256" key="2">
    <source>
        <dbReference type="ARBA" id="ARBA00023054"/>
    </source>
</evidence>
<evidence type="ECO:0000256" key="3">
    <source>
        <dbReference type="SAM" id="Coils"/>
    </source>
</evidence>
<keyword evidence="7" id="KW-1185">Reference proteome</keyword>
<gene>
    <name evidence="6" type="ORF">JL102_18220</name>
</gene>
<dbReference type="RefSeq" id="WP_202245885.1">
    <property type="nucleotide sequence ID" value="NZ_JAESIY010000010.1"/>
</dbReference>
<dbReference type="EMBL" id="JAESIY010000010">
    <property type="protein sequence ID" value="MBL3658093.1"/>
    <property type="molecule type" value="Genomic_DNA"/>
</dbReference>
<name>A0A937FCM5_9BACT</name>
<dbReference type="Gene3D" id="2.40.420.20">
    <property type="match status" value="1"/>
</dbReference>
<comment type="subcellular location">
    <subcellularLocation>
        <location evidence="1">Cell envelope</location>
    </subcellularLocation>
</comment>
<comment type="caution">
    <text evidence="6">The sequence shown here is derived from an EMBL/GenBank/DDBJ whole genome shotgun (WGS) entry which is preliminary data.</text>
</comment>
<dbReference type="GO" id="GO:0030313">
    <property type="term" value="C:cell envelope"/>
    <property type="evidence" value="ECO:0007669"/>
    <property type="project" value="UniProtKB-SubCell"/>
</dbReference>
<protein>
    <submittedName>
        <fullName evidence="6">Efflux RND transporter periplasmic adaptor subunit</fullName>
    </submittedName>
</protein>
<sequence>MKKILIIGGALVVLLIIYFLVFGGSSATDSQLMATVKKGDFEVKIITTGELEAKNSVEILGPSGLRNFGIYQVNIQSIQEEGTEVKKGGWIATLDPSELRGKITDVQADLDTRESEYTQMKLDTTLEMRQARDELINLKYDVEEKKIVLEQSQYEPPATIKQAQISVDKSKRAYNQAKENYKIKLEQNATKMRISAGRLNKAKRELSELMALGESFQIKAPEDGMLIYRKGWDGKPIKEGSQISAWDPVVATLPDLSVMLSKTYVNEVDVRKVKVGQKVEIGLDAFPEKELTGKVISIANVGEQKPNSDAKVFQVNIEINGYDPLLLPSMTTSNTIITKRVADVLHFPLESLHSKNDSITYVYKKEGINIVRQEVQVGETNTTDAMILAGLEEGDRIYMSVPDDEEGKIELLPELNGKRSKPSGMEGADEKVKAESKNNISAQEVNN</sequence>